<feature type="region of interest" description="Disordered" evidence="1">
    <location>
        <begin position="24"/>
        <end position="55"/>
    </location>
</feature>
<dbReference type="SMART" id="SM00391">
    <property type="entry name" value="MBD"/>
    <property type="match status" value="1"/>
</dbReference>
<accession>A0A1A6H851</accession>
<dbReference type="AlphaFoldDB" id="A0A1A6H851"/>
<dbReference type="GO" id="GO:0003677">
    <property type="term" value="F:DNA binding"/>
    <property type="evidence" value="ECO:0007669"/>
    <property type="project" value="InterPro"/>
</dbReference>
<evidence type="ECO:0000313" key="3">
    <source>
        <dbReference type="EMBL" id="OBS74778.1"/>
    </source>
</evidence>
<dbReference type="Proteomes" id="UP000092124">
    <property type="component" value="Unassembled WGS sequence"/>
</dbReference>
<protein>
    <recommendedName>
        <fullName evidence="2">MBD domain-containing protein</fullName>
    </recommendedName>
</protein>
<organism evidence="3 4">
    <name type="scientific">Neotoma lepida</name>
    <name type="common">Desert woodrat</name>
    <dbReference type="NCBI Taxonomy" id="56216"/>
    <lineage>
        <taxon>Eukaryota</taxon>
        <taxon>Metazoa</taxon>
        <taxon>Chordata</taxon>
        <taxon>Craniata</taxon>
        <taxon>Vertebrata</taxon>
        <taxon>Euteleostomi</taxon>
        <taxon>Mammalia</taxon>
        <taxon>Eutheria</taxon>
        <taxon>Euarchontoglires</taxon>
        <taxon>Glires</taxon>
        <taxon>Rodentia</taxon>
        <taxon>Myomorpha</taxon>
        <taxon>Muroidea</taxon>
        <taxon>Cricetidae</taxon>
        <taxon>Neotominae</taxon>
        <taxon>Neotoma</taxon>
    </lineage>
</organism>
<keyword evidence="4" id="KW-1185">Reference proteome</keyword>
<reference evidence="3 4" key="1">
    <citation type="submission" date="2016-06" db="EMBL/GenBank/DDBJ databases">
        <title>The Draft Genome Sequence and Annotation of the Desert Woodrat Neotoma lepida.</title>
        <authorList>
            <person name="Campbell M."/>
            <person name="Oakeson K.F."/>
            <person name="Yandell M."/>
            <person name="Halpert J.R."/>
            <person name="Dearing D."/>
        </authorList>
    </citation>
    <scope>NUCLEOTIDE SEQUENCE [LARGE SCALE GENOMIC DNA]</scope>
    <source>
        <strain evidence="3">417</strain>
        <tissue evidence="3">Liver</tissue>
    </source>
</reference>
<evidence type="ECO:0000256" key="1">
    <source>
        <dbReference type="SAM" id="MobiDB-lite"/>
    </source>
</evidence>
<dbReference type="Gene3D" id="3.30.890.10">
    <property type="entry name" value="Methyl-cpg-binding Protein 2, Chain A"/>
    <property type="match status" value="1"/>
</dbReference>
<feature type="region of interest" description="Disordered" evidence="1">
    <location>
        <begin position="86"/>
        <end position="113"/>
    </location>
</feature>
<dbReference type="InterPro" id="IPR016177">
    <property type="entry name" value="DNA-bd_dom_sf"/>
</dbReference>
<proteinExistence type="predicted"/>
<dbReference type="SUPFAM" id="SSF54171">
    <property type="entry name" value="DNA-binding domain"/>
    <property type="match status" value="1"/>
</dbReference>
<dbReference type="FunFam" id="3.30.890.10:FF:000005">
    <property type="entry name" value="methyl-CpG-binding domain protein 3 isoform X2"/>
    <property type="match status" value="1"/>
</dbReference>
<feature type="domain" description="MBD" evidence="2">
    <location>
        <begin position="17"/>
        <end position="85"/>
    </location>
</feature>
<dbReference type="STRING" id="56216.A0A1A6H851"/>
<name>A0A1A6H851_NEOLE</name>
<gene>
    <name evidence="3" type="ORF">A6R68_14648</name>
</gene>
<evidence type="ECO:0000313" key="4">
    <source>
        <dbReference type="Proteomes" id="UP000092124"/>
    </source>
</evidence>
<dbReference type="InterPro" id="IPR001739">
    <property type="entry name" value="Methyl_CpG_DNA-bd"/>
</dbReference>
<dbReference type="EMBL" id="LZPO01044393">
    <property type="protein sequence ID" value="OBS74778.1"/>
    <property type="molecule type" value="Genomic_DNA"/>
</dbReference>
<sequence length="113" mass="12287">MRTLSRVVLQVYILPAEGKLELPGSGFFTPSLGGDPARADQPPARSPSGKKFRSKPQLARYLGGSMDLSTFDFRTGKMLMNKMNKSRQRVRYDSSNQVKVRAVTSGQGAGPPG</sequence>
<dbReference type="OrthoDB" id="10072024at2759"/>
<comment type="caution">
    <text evidence="3">The sequence shown here is derived from an EMBL/GenBank/DDBJ whole genome shotgun (WGS) entry which is preliminary data.</text>
</comment>
<evidence type="ECO:0000259" key="2">
    <source>
        <dbReference type="SMART" id="SM00391"/>
    </source>
</evidence>
<dbReference type="GO" id="GO:0005634">
    <property type="term" value="C:nucleus"/>
    <property type="evidence" value="ECO:0007669"/>
    <property type="project" value="UniProtKB-ARBA"/>
</dbReference>
<dbReference type="Pfam" id="PF01429">
    <property type="entry name" value="MBD"/>
    <property type="match status" value="1"/>
</dbReference>